<accession>A0ABZ2U4N9</accession>
<feature type="DNA-binding region" description="H-T-H motif" evidence="4">
    <location>
        <begin position="29"/>
        <end position="48"/>
    </location>
</feature>
<dbReference type="RefSeq" id="WP_066166379.1">
    <property type="nucleotide sequence ID" value="NZ_CP136137.1"/>
</dbReference>
<reference evidence="6 7" key="1">
    <citation type="journal article" date="2023" name="Virus Evol.">
        <title>Computational host range prediction-The good, the bad, and the ugly.</title>
        <authorList>
            <person name="Howell A.A."/>
            <person name="Versoza C.J."/>
            <person name="Pfeifer S.P."/>
        </authorList>
    </citation>
    <scope>NUCLEOTIDE SEQUENCE [LARGE SCALE GENOMIC DNA]</scope>
    <source>
        <strain evidence="6 7">1610/1b</strain>
    </source>
</reference>
<feature type="domain" description="HTH tetR-type" evidence="5">
    <location>
        <begin position="6"/>
        <end position="66"/>
    </location>
</feature>
<proteinExistence type="predicted"/>
<dbReference type="PANTHER" id="PTHR47506">
    <property type="entry name" value="TRANSCRIPTIONAL REGULATORY PROTEIN"/>
    <property type="match status" value="1"/>
</dbReference>
<keyword evidence="3" id="KW-0804">Transcription</keyword>
<dbReference type="Pfam" id="PF00440">
    <property type="entry name" value="TetR_N"/>
    <property type="match status" value="1"/>
</dbReference>
<dbReference type="EMBL" id="CP136137">
    <property type="protein sequence ID" value="WYY07826.1"/>
    <property type="molecule type" value="Genomic_DNA"/>
</dbReference>
<evidence type="ECO:0000313" key="7">
    <source>
        <dbReference type="Proteomes" id="UP001479933"/>
    </source>
</evidence>
<dbReference type="InterPro" id="IPR001647">
    <property type="entry name" value="HTH_TetR"/>
</dbReference>
<evidence type="ECO:0000256" key="4">
    <source>
        <dbReference type="PROSITE-ProRule" id="PRU00335"/>
    </source>
</evidence>
<protein>
    <submittedName>
        <fullName evidence="6">TetR/AcrR family transcriptional regulator</fullName>
    </submittedName>
</protein>
<dbReference type="SUPFAM" id="SSF46689">
    <property type="entry name" value="Homeodomain-like"/>
    <property type="match status" value="1"/>
</dbReference>
<dbReference type="Gene3D" id="1.10.357.10">
    <property type="entry name" value="Tetracycline Repressor, domain 2"/>
    <property type="match status" value="1"/>
</dbReference>
<evidence type="ECO:0000313" key="6">
    <source>
        <dbReference type="EMBL" id="WYY07826.1"/>
    </source>
</evidence>
<evidence type="ECO:0000256" key="3">
    <source>
        <dbReference type="ARBA" id="ARBA00023163"/>
    </source>
</evidence>
<name>A0ABZ2U4N9_9ACTN</name>
<organism evidence="6 7">
    <name type="scientific">Gordonia hydrophobica</name>
    <dbReference type="NCBI Taxonomy" id="40516"/>
    <lineage>
        <taxon>Bacteria</taxon>
        <taxon>Bacillati</taxon>
        <taxon>Actinomycetota</taxon>
        <taxon>Actinomycetes</taxon>
        <taxon>Mycobacteriales</taxon>
        <taxon>Gordoniaceae</taxon>
        <taxon>Gordonia</taxon>
    </lineage>
</organism>
<evidence type="ECO:0000259" key="5">
    <source>
        <dbReference type="PROSITE" id="PS50977"/>
    </source>
</evidence>
<keyword evidence="1" id="KW-0805">Transcription regulation</keyword>
<dbReference type="PROSITE" id="PS50977">
    <property type="entry name" value="HTH_TETR_2"/>
    <property type="match status" value="1"/>
</dbReference>
<keyword evidence="7" id="KW-1185">Reference proteome</keyword>
<evidence type="ECO:0000256" key="1">
    <source>
        <dbReference type="ARBA" id="ARBA00023015"/>
    </source>
</evidence>
<dbReference type="PANTHER" id="PTHR47506:SF1">
    <property type="entry name" value="HTH-TYPE TRANSCRIPTIONAL REGULATOR YJDC"/>
    <property type="match status" value="1"/>
</dbReference>
<gene>
    <name evidence="6" type="ORF">RVF87_01685</name>
</gene>
<dbReference type="InterPro" id="IPR009057">
    <property type="entry name" value="Homeodomain-like_sf"/>
</dbReference>
<evidence type="ECO:0000256" key="2">
    <source>
        <dbReference type="ARBA" id="ARBA00023125"/>
    </source>
</evidence>
<keyword evidence="2 4" id="KW-0238">DNA-binding</keyword>
<sequence>MGRPRRYDVDDLLDHARTLWLTGGVAAVTIRALSTASGASNGAVYHAFGSRAGVLARVWARDAHEFLVFQQEHVTAAMAEDGPVAAFVAAALAPATYAENDVDGARVLLAADRDELLTPELDESSRTMLDRLRSELGQLSVQLSAALWDRTDRPAVTAIRHGVVDLPGALLLRGEGVADPVARHVLEQAVRGIAAAPPPRPAT</sequence>
<dbReference type="Proteomes" id="UP001479933">
    <property type="component" value="Chromosome"/>
</dbReference>